<dbReference type="Gene3D" id="2.40.50.100">
    <property type="match status" value="1"/>
</dbReference>
<evidence type="ECO:0000256" key="1">
    <source>
        <dbReference type="ARBA" id="ARBA00001938"/>
    </source>
</evidence>
<dbReference type="AlphaFoldDB" id="A0A381YIJ0"/>
<comment type="cofactor">
    <cofactor evidence="1">
        <name>(R)-lipoate</name>
        <dbReference type="ChEBI" id="CHEBI:83088"/>
    </cofactor>
</comment>
<dbReference type="PROSITE" id="PS50968">
    <property type="entry name" value="BIOTINYL_LIPOYL"/>
    <property type="match status" value="1"/>
</dbReference>
<feature type="domain" description="Lipoyl-binding" evidence="6">
    <location>
        <begin position="1"/>
        <end position="75"/>
    </location>
</feature>
<dbReference type="InterPro" id="IPR011053">
    <property type="entry name" value="Single_hybrid_motif"/>
</dbReference>
<dbReference type="GO" id="GO:0031405">
    <property type="term" value="F:lipoic acid binding"/>
    <property type="evidence" value="ECO:0007669"/>
    <property type="project" value="TreeGrafter"/>
</dbReference>
<keyword evidence="2" id="KW-0808">Transferase</keyword>
<keyword evidence="3" id="KW-0450">Lipoyl</keyword>
<dbReference type="GO" id="GO:0016407">
    <property type="term" value="F:acetyltransferase activity"/>
    <property type="evidence" value="ECO:0007669"/>
    <property type="project" value="TreeGrafter"/>
</dbReference>
<protein>
    <recommendedName>
        <fullName evidence="6">Lipoyl-binding domain-containing protein</fullName>
    </recommendedName>
</protein>
<evidence type="ECO:0000256" key="4">
    <source>
        <dbReference type="ARBA" id="ARBA00023315"/>
    </source>
</evidence>
<accession>A0A381YIJ0</accession>
<evidence type="ECO:0000256" key="2">
    <source>
        <dbReference type="ARBA" id="ARBA00022679"/>
    </source>
</evidence>
<dbReference type="PANTHER" id="PTHR43178:SF5">
    <property type="entry name" value="LIPOAMIDE ACYLTRANSFERASE COMPONENT OF BRANCHED-CHAIN ALPHA-KETO ACID DEHYDROGENASE COMPLEX, MITOCHONDRIAL"/>
    <property type="match status" value="1"/>
</dbReference>
<dbReference type="PANTHER" id="PTHR43178">
    <property type="entry name" value="DIHYDROLIPOAMIDE ACETYLTRANSFERASE COMPONENT OF PYRUVATE DEHYDROGENASE COMPLEX"/>
    <property type="match status" value="1"/>
</dbReference>
<dbReference type="InterPro" id="IPR000089">
    <property type="entry name" value="Biotin_lipoyl"/>
</dbReference>
<organism evidence="7">
    <name type="scientific">marine metagenome</name>
    <dbReference type="NCBI Taxonomy" id="408172"/>
    <lineage>
        <taxon>unclassified sequences</taxon>
        <taxon>metagenomes</taxon>
        <taxon>ecological metagenomes</taxon>
    </lineage>
</organism>
<dbReference type="InterPro" id="IPR003016">
    <property type="entry name" value="2-oxoA_DH_lipoyl-BS"/>
</dbReference>
<dbReference type="InterPro" id="IPR050743">
    <property type="entry name" value="2-oxoacid_DH_E2_comp"/>
</dbReference>
<name>A0A381YIJ0_9ZZZZ</name>
<feature type="region of interest" description="Disordered" evidence="5">
    <location>
        <begin position="77"/>
        <end position="136"/>
    </location>
</feature>
<keyword evidence="4" id="KW-0012">Acyltransferase</keyword>
<evidence type="ECO:0000256" key="3">
    <source>
        <dbReference type="ARBA" id="ARBA00022823"/>
    </source>
</evidence>
<sequence>MKIQLPQVGESVTEGIIGKWLKEVGSKVEKFDPLVEIVTDKVAMELPSPVTGILKEIIALEGETVPMGAVIADIESDEQDSGKTASIEHSSFPNSLGTTGVLLKNTAPVGPTGSGGQPNTDGLVVEKLPKRDQIKT</sequence>
<feature type="compositionally biased region" description="Basic and acidic residues" evidence="5">
    <location>
        <begin position="127"/>
        <end position="136"/>
    </location>
</feature>
<evidence type="ECO:0000259" key="6">
    <source>
        <dbReference type="PROSITE" id="PS50968"/>
    </source>
</evidence>
<dbReference type="PROSITE" id="PS00189">
    <property type="entry name" value="LIPOYL"/>
    <property type="match status" value="1"/>
</dbReference>
<dbReference type="SUPFAM" id="SSF51230">
    <property type="entry name" value="Single hybrid motif"/>
    <property type="match status" value="1"/>
</dbReference>
<gene>
    <name evidence="7" type="ORF">METZ01_LOCUS129266</name>
</gene>
<dbReference type="EMBL" id="UINC01018235">
    <property type="protein sequence ID" value="SVA76412.1"/>
    <property type="molecule type" value="Genomic_DNA"/>
</dbReference>
<dbReference type="CDD" id="cd06849">
    <property type="entry name" value="lipoyl_domain"/>
    <property type="match status" value="1"/>
</dbReference>
<feature type="compositionally biased region" description="Polar residues" evidence="5">
    <location>
        <begin position="82"/>
        <end position="98"/>
    </location>
</feature>
<feature type="non-terminal residue" evidence="7">
    <location>
        <position position="136"/>
    </location>
</feature>
<dbReference type="GO" id="GO:0005737">
    <property type="term" value="C:cytoplasm"/>
    <property type="evidence" value="ECO:0007669"/>
    <property type="project" value="TreeGrafter"/>
</dbReference>
<evidence type="ECO:0000256" key="5">
    <source>
        <dbReference type="SAM" id="MobiDB-lite"/>
    </source>
</evidence>
<proteinExistence type="predicted"/>
<dbReference type="Pfam" id="PF00364">
    <property type="entry name" value="Biotin_lipoyl"/>
    <property type="match status" value="1"/>
</dbReference>
<evidence type="ECO:0000313" key="7">
    <source>
        <dbReference type="EMBL" id="SVA76412.1"/>
    </source>
</evidence>
<reference evidence="7" key="1">
    <citation type="submission" date="2018-05" db="EMBL/GenBank/DDBJ databases">
        <authorList>
            <person name="Lanie J.A."/>
            <person name="Ng W.-L."/>
            <person name="Kazmierczak K.M."/>
            <person name="Andrzejewski T.M."/>
            <person name="Davidsen T.M."/>
            <person name="Wayne K.J."/>
            <person name="Tettelin H."/>
            <person name="Glass J.I."/>
            <person name="Rusch D."/>
            <person name="Podicherti R."/>
            <person name="Tsui H.-C.T."/>
            <person name="Winkler M.E."/>
        </authorList>
    </citation>
    <scope>NUCLEOTIDE SEQUENCE</scope>
</reference>